<keyword evidence="1" id="KW-0175">Coiled coil</keyword>
<evidence type="ECO:0000313" key="3">
    <source>
        <dbReference type="EMBL" id="CAA9579124.1"/>
    </source>
</evidence>
<evidence type="ECO:0000256" key="2">
    <source>
        <dbReference type="SAM" id="MobiDB-lite"/>
    </source>
</evidence>
<protein>
    <recommendedName>
        <fullName evidence="4">Restriction endonuclease</fullName>
    </recommendedName>
</protein>
<dbReference type="AlphaFoldDB" id="A0A6J4VLA7"/>
<evidence type="ECO:0000256" key="1">
    <source>
        <dbReference type="SAM" id="Coils"/>
    </source>
</evidence>
<organism evidence="3">
    <name type="scientific">uncultured Thermomicrobiales bacterium</name>
    <dbReference type="NCBI Taxonomy" id="1645740"/>
    <lineage>
        <taxon>Bacteria</taxon>
        <taxon>Pseudomonadati</taxon>
        <taxon>Thermomicrobiota</taxon>
        <taxon>Thermomicrobia</taxon>
        <taxon>Thermomicrobiales</taxon>
        <taxon>environmental samples</taxon>
    </lineage>
</organism>
<feature type="coiled-coil region" evidence="1">
    <location>
        <begin position="205"/>
        <end position="232"/>
    </location>
</feature>
<feature type="region of interest" description="Disordered" evidence="2">
    <location>
        <begin position="370"/>
        <end position="407"/>
    </location>
</feature>
<name>A0A6J4VLA7_9BACT</name>
<gene>
    <name evidence="3" type="ORF">AVDCRST_MAG18-2908</name>
</gene>
<sequence length="539" mass="60063">MPHIFAGADRQRIDPEVLEAFKTLPDNFWVFAEFTISRNIDWFVIHPHADGTLALIVIELKRSGLPLAGDINNAWKQWTPEGWRDLVLGGPYRNYYWQAVEAANKLKEWLWNNQRRFRLGQDLLAQDAFKIWPDLLILSPQGTNHQLPLQPPNNFGKFIFTLDDCLRHVTTWKSRQLSLVPLVNDELLRLAEALGLERIWPPAGRHHAEHQQAELLDRIQALEERVQHLEAALGQTSLPLALPPSRDRFVDPGALPEWVPPGALPAFAPTPTFAREPSANGHRDHIAGSVDELSGANTPPLETVFTWVEDYLRAHGRGQPLRLTDLGNGLKNHHNFNARLQFGLSLAQILQRLAETGRIRLSSRNRIPYASLPGDDLPPDHEQVGGATSEATGLAPPEAAEGAQDEPISVRQKLGRDGLMVAVQTIAAVEDLAGGRVVKTGSFLKHLRESLPLNGVPILRTSEENRLLREEFVALGYVRTVAVRDIDLTTGGLSTTEGYRLNREHPAVQIMLGMGTPKLSPEIEIFTFVTMPEEATVAD</sequence>
<proteinExistence type="predicted"/>
<accession>A0A6J4VLA7</accession>
<evidence type="ECO:0008006" key="4">
    <source>
        <dbReference type="Google" id="ProtNLM"/>
    </source>
</evidence>
<dbReference type="EMBL" id="CADCWN010000219">
    <property type="protein sequence ID" value="CAA9579124.1"/>
    <property type="molecule type" value="Genomic_DNA"/>
</dbReference>
<reference evidence="3" key="1">
    <citation type="submission" date="2020-02" db="EMBL/GenBank/DDBJ databases">
        <authorList>
            <person name="Meier V. D."/>
        </authorList>
    </citation>
    <scope>NUCLEOTIDE SEQUENCE</scope>
    <source>
        <strain evidence="3">AVDCRST_MAG18</strain>
    </source>
</reference>